<name>A0A9P4PJL0_9PLEO</name>
<organism evidence="1 2">
    <name type="scientific">Karstenula rhodostoma CBS 690.94</name>
    <dbReference type="NCBI Taxonomy" id="1392251"/>
    <lineage>
        <taxon>Eukaryota</taxon>
        <taxon>Fungi</taxon>
        <taxon>Dikarya</taxon>
        <taxon>Ascomycota</taxon>
        <taxon>Pezizomycotina</taxon>
        <taxon>Dothideomycetes</taxon>
        <taxon>Pleosporomycetidae</taxon>
        <taxon>Pleosporales</taxon>
        <taxon>Massarineae</taxon>
        <taxon>Didymosphaeriaceae</taxon>
        <taxon>Karstenula</taxon>
    </lineage>
</organism>
<proteinExistence type="predicted"/>
<comment type="caution">
    <text evidence="1">The sequence shown here is derived from an EMBL/GenBank/DDBJ whole genome shotgun (WGS) entry which is preliminary data.</text>
</comment>
<sequence>MSVTSPPMSEVRDLPPVAYKVAHRREPPLLGDTANPKPCRVLISRDVRGLAQHLGMKEGPPNRRDPRFPPRLSWLTISLVLLFFLRHHTRLALLLAPRFGSLGEPSVPYKFLTVPYKSSADHSTPLAPFSIYRTKY</sequence>
<protein>
    <submittedName>
        <fullName evidence="1">Uncharacterized protein</fullName>
    </submittedName>
</protein>
<dbReference type="EMBL" id="MU001500">
    <property type="protein sequence ID" value="KAF2445152.1"/>
    <property type="molecule type" value="Genomic_DNA"/>
</dbReference>
<evidence type="ECO:0000313" key="1">
    <source>
        <dbReference type="EMBL" id="KAF2445152.1"/>
    </source>
</evidence>
<gene>
    <name evidence="1" type="ORF">P171DRAFT_485218</name>
</gene>
<dbReference type="AlphaFoldDB" id="A0A9P4PJL0"/>
<keyword evidence="2" id="KW-1185">Reference proteome</keyword>
<dbReference type="Proteomes" id="UP000799764">
    <property type="component" value="Unassembled WGS sequence"/>
</dbReference>
<evidence type="ECO:0000313" key="2">
    <source>
        <dbReference type="Proteomes" id="UP000799764"/>
    </source>
</evidence>
<reference evidence="1" key="1">
    <citation type="journal article" date="2020" name="Stud. Mycol.">
        <title>101 Dothideomycetes genomes: a test case for predicting lifestyles and emergence of pathogens.</title>
        <authorList>
            <person name="Haridas S."/>
            <person name="Albert R."/>
            <person name="Binder M."/>
            <person name="Bloem J."/>
            <person name="Labutti K."/>
            <person name="Salamov A."/>
            <person name="Andreopoulos B."/>
            <person name="Baker S."/>
            <person name="Barry K."/>
            <person name="Bills G."/>
            <person name="Bluhm B."/>
            <person name="Cannon C."/>
            <person name="Castanera R."/>
            <person name="Culley D."/>
            <person name="Daum C."/>
            <person name="Ezra D."/>
            <person name="Gonzalez J."/>
            <person name="Henrissat B."/>
            <person name="Kuo A."/>
            <person name="Liang C."/>
            <person name="Lipzen A."/>
            <person name="Lutzoni F."/>
            <person name="Magnuson J."/>
            <person name="Mondo S."/>
            <person name="Nolan M."/>
            <person name="Ohm R."/>
            <person name="Pangilinan J."/>
            <person name="Park H.-J."/>
            <person name="Ramirez L."/>
            <person name="Alfaro M."/>
            <person name="Sun H."/>
            <person name="Tritt A."/>
            <person name="Yoshinaga Y."/>
            <person name="Zwiers L.-H."/>
            <person name="Turgeon B."/>
            <person name="Goodwin S."/>
            <person name="Spatafora J."/>
            <person name="Crous P."/>
            <person name="Grigoriev I."/>
        </authorList>
    </citation>
    <scope>NUCLEOTIDE SEQUENCE</scope>
    <source>
        <strain evidence="1">CBS 690.94</strain>
    </source>
</reference>
<accession>A0A9P4PJL0</accession>